<dbReference type="GO" id="GO:0003677">
    <property type="term" value="F:DNA binding"/>
    <property type="evidence" value="ECO:0007669"/>
    <property type="project" value="UniProtKB-KW"/>
</dbReference>
<reference evidence="6 7" key="1">
    <citation type="submission" date="2020-08" db="EMBL/GenBank/DDBJ databases">
        <title>Genomic Encyclopedia of Type Strains, Phase IV (KMG-IV): sequencing the most valuable type-strain genomes for metagenomic binning, comparative biology and taxonomic classification.</title>
        <authorList>
            <person name="Goeker M."/>
        </authorList>
    </citation>
    <scope>NUCLEOTIDE SEQUENCE [LARGE SCALE GENOMIC DNA]</scope>
    <source>
        <strain evidence="6 7">DSM 16268</strain>
    </source>
</reference>
<accession>A0A7W9L2Y3</accession>
<proteinExistence type="predicted"/>
<dbReference type="SUPFAM" id="SSF46785">
    <property type="entry name" value="Winged helix' DNA-binding domain"/>
    <property type="match status" value="1"/>
</dbReference>
<dbReference type="Pfam" id="PF07729">
    <property type="entry name" value="FCD"/>
    <property type="match status" value="1"/>
</dbReference>
<dbReference type="Gene3D" id="1.20.120.530">
    <property type="entry name" value="GntR ligand-binding domain-like"/>
    <property type="match status" value="1"/>
</dbReference>
<dbReference type="PANTHER" id="PTHR43537">
    <property type="entry name" value="TRANSCRIPTIONAL REGULATOR, GNTR FAMILY"/>
    <property type="match status" value="1"/>
</dbReference>
<dbReference type="Pfam" id="PF00392">
    <property type="entry name" value="GntR"/>
    <property type="match status" value="1"/>
</dbReference>
<dbReference type="PROSITE" id="PS50949">
    <property type="entry name" value="HTH_GNTR"/>
    <property type="match status" value="1"/>
</dbReference>
<dbReference type="CDD" id="cd07377">
    <property type="entry name" value="WHTH_GntR"/>
    <property type="match status" value="1"/>
</dbReference>
<dbReference type="InterPro" id="IPR000524">
    <property type="entry name" value="Tscrpt_reg_HTH_GntR"/>
</dbReference>
<dbReference type="InterPro" id="IPR036390">
    <property type="entry name" value="WH_DNA-bd_sf"/>
</dbReference>
<dbReference type="PANTHER" id="PTHR43537:SF44">
    <property type="entry name" value="GNTR FAMILY REGULATORY PROTEIN"/>
    <property type="match status" value="1"/>
</dbReference>
<dbReference type="InterPro" id="IPR036388">
    <property type="entry name" value="WH-like_DNA-bd_sf"/>
</dbReference>
<feature type="domain" description="HTH gntR-type" evidence="5">
    <location>
        <begin position="26"/>
        <end position="94"/>
    </location>
</feature>
<keyword evidence="7" id="KW-1185">Reference proteome</keyword>
<dbReference type="RefSeq" id="WP_183857274.1">
    <property type="nucleotide sequence ID" value="NZ_JACHOO010000006.1"/>
</dbReference>
<keyword evidence="1" id="KW-0805">Transcription regulation</keyword>
<feature type="region of interest" description="Disordered" evidence="4">
    <location>
        <begin position="1"/>
        <end position="23"/>
    </location>
</feature>
<evidence type="ECO:0000313" key="7">
    <source>
        <dbReference type="Proteomes" id="UP000523821"/>
    </source>
</evidence>
<gene>
    <name evidence="6" type="ORF">GGQ63_003057</name>
</gene>
<organism evidence="6 7">
    <name type="scientific">Prosthecomicrobium pneumaticum</name>
    <dbReference type="NCBI Taxonomy" id="81895"/>
    <lineage>
        <taxon>Bacteria</taxon>
        <taxon>Pseudomonadati</taxon>
        <taxon>Pseudomonadota</taxon>
        <taxon>Alphaproteobacteria</taxon>
        <taxon>Hyphomicrobiales</taxon>
        <taxon>Kaistiaceae</taxon>
        <taxon>Prosthecomicrobium</taxon>
    </lineage>
</organism>
<keyword evidence="3" id="KW-0804">Transcription</keyword>
<name>A0A7W9L2Y3_9HYPH</name>
<dbReference type="SMART" id="SM00895">
    <property type="entry name" value="FCD"/>
    <property type="match status" value="1"/>
</dbReference>
<dbReference type="EMBL" id="JACHOO010000006">
    <property type="protein sequence ID" value="MBB5753982.1"/>
    <property type="molecule type" value="Genomic_DNA"/>
</dbReference>
<comment type="caution">
    <text evidence="6">The sequence shown here is derived from an EMBL/GenBank/DDBJ whole genome shotgun (WGS) entry which is preliminary data.</text>
</comment>
<dbReference type="SUPFAM" id="SSF48008">
    <property type="entry name" value="GntR ligand-binding domain-like"/>
    <property type="match status" value="1"/>
</dbReference>
<evidence type="ECO:0000256" key="3">
    <source>
        <dbReference type="ARBA" id="ARBA00023163"/>
    </source>
</evidence>
<dbReference type="InterPro" id="IPR008920">
    <property type="entry name" value="TF_FadR/GntR_C"/>
</dbReference>
<evidence type="ECO:0000313" key="6">
    <source>
        <dbReference type="EMBL" id="MBB5753982.1"/>
    </source>
</evidence>
<evidence type="ECO:0000256" key="2">
    <source>
        <dbReference type="ARBA" id="ARBA00023125"/>
    </source>
</evidence>
<protein>
    <submittedName>
        <fullName evidence="6">DNA-binding FadR family transcriptional regulator</fullName>
    </submittedName>
</protein>
<sequence>MDEIVDPRSADGPSLPLASGTPGDGGRIHDLVVRTIGQWVLGGSYAPGAVMPREDELSDMLKVSRTTVREAVKVLSAKGLIETRPRIGVRVRPRDEWRLLDPAVLSWHPDIGRDDELLTGLLEARRIIEPAAAELAAERATGADLAAIENGYLGMERSLPDDIAGCCEADLAFHRGVIAASHNIVLRGLIGTIEAALTATFTVTTELSKTQAATLAVHREVFERIRMRDKAGARKAMNELLDRAAADLQGDALR</sequence>
<keyword evidence="2 6" id="KW-0238">DNA-binding</keyword>
<evidence type="ECO:0000259" key="5">
    <source>
        <dbReference type="PROSITE" id="PS50949"/>
    </source>
</evidence>
<dbReference type="SMART" id="SM00345">
    <property type="entry name" value="HTH_GNTR"/>
    <property type="match status" value="1"/>
</dbReference>
<dbReference type="InterPro" id="IPR011711">
    <property type="entry name" value="GntR_C"/>
</dbReference>
<dbReference type="Gene3D" id="1.10.10.10">
    <property type="entry name" value="Winged helix-like DNA-binding domain superfamily/Winged helix DNA-binding domain"/>
    <property type="match status" value="1"/>
</dbReference>
<dbReference type="GO" id="GO:0003700">
    <property type="term" value="F:DNA-binding transcription factor activity"/>
    <property type="evidence" value="ECO:0007669"/>
    <property type="project" value="InterPro"/>
</dbReference>
<dbReference type="AlphaFoldDB" id="A0A7W9L2Y3"/>
<dbReference type="Proteomes" id="UP000523821">
    <property type="component" value="Unassembled WGS sequence"/>
</dbReference>
<evidence type="ECO:0000256" key="4">
    <source>
        <dbReference type="SAM" id="MobiDB-lite"/>
    </source>
</evidence>
<dbReference type="PRINTS" id="PR00035">
    <property type="entry name" value="HTHGNTR"/>
</dbReference>
<evidence type="ECO:0000256" key="1">
    <source>
        <dbReference type="ARBA" id="ARBA00023015"/>
    </source>
</evidence>